<evidence type="ECO:0000313" key="4">
    <source>
        <dbReference type="EMBL" id="KAK7408055.1"/>
    </source>
</evidence>
<evidence type="ECO:0000256" key="2">
    <source>
        <dbReference type="SAM" id="MobiDB-lite"/>
    </source>
</evidence>
<feature type="region of interest" description="Disordered" evidence="2">
    <location>
        <begin position="107"/>
        <end position="135"/>
    </location>
</feature>
<feature type="domain" description="Xylanolytic transcriptional activator regulatory" evidence="3">
    <location>
        <begin position="354"/>
        <end position="427"/>
    </location>
</feature>
<evidence type="ECO:0000259" key="3">
    <source>
        <dbReference type="SMART" id="SM00906"/>
    </source>
</evidence>
<dbReference type="InterPro" id="IPR052761">
    <property type="entry name" value="Fungal_Detox/Toxin_TFs"/>
</dbReference>
<keyword evidence="1" id="KW-0539">Nucleus</keyword>
<dbReference type="CDD" id="cd12148">
    <property type="entry name" value="fungal_TF_MHR"/>
    <property type="match status" value="1"/>
</dbReference>
<evidence type="ECO:0000256" key="1">
    <source>
        <dbReference type="ARBA" id="ARBA00023242"/>
    </source>
</evidence>
<dbReference type="InterPro" id="IPR007219">
    <property type="entry name" value="XnlR_reg_dom"/>
</dbReference>
<gene>
    <name evidence="4" type="ORF">QQX98_009770</name>
</gene>
<organism evidence="4 5">
    <name type="scientific">Neonectria punicea</name>
    <dbReference type="NCBI Taxonomy" id="979145"/>
    <lineage>
        <taxon>Eukaryota</taxon>
        <taxon>Fungi</taxon>
        <taxon>Dikarya</taxon>
        <taxon>Ascomycota</taxon>
        <taxon>Pezizomycotina</taxon>
        <taxon>Sordariomycetes</taxon>
        <taxon>Hypocreomycetidae</taxon>
        <taxon>Hypocreales</taxon>
        <taxon>Nectriaceae</taxon>
        <taxon>Neonectria</taxon>
    </lineage>
</organism>
<accession>A0ABR1GRP4</accession>
<dbReference type="PANTHER" id="PTHR47425:SF2">
    <property type="entry name" value="FARB-RELATED"/>
    <property type="match status" value="1"/>
</dbReference>
<dbReference type="Pfam" id="PF04082">
    <property type="entry name" value="Fungal_trans"/>
    <property type="match status" value="1"/>
</dbReference>
<comment type="caution">
    <text evidence="4">The sequence shown here is derived from an EMBL/GenBank/DDBJ whole genome shotgun (WGS) entry which is preliminary data.</text>
</comment>
<protein>
    <recommendedName>
        <fullName evidence="3">Xylanolytic transcriptional activator regulatory domain-containing protein</fullName>
    </recommendedName>
</protein>
<sequence>MEETHQELSMLLSELDAPHPDVAEAGATSNLPKDYMPAGLATRARRKRTKRACARCRLRKCRECVFDQLVPQRLIGRPESSTESSKISEENTNYHLTEALLLDSPGCYLQDEPVNNTSDTTHPAQSSSTDSNSHDKLHSAMEHLFDADVGEPLTLDDFFSDGNSDQSQVEESDTLINTIAAPPLQSSLASTHIHPSRPMPFILFSCYRFIEPGLMHELPSEDAAFLEQRGCFHIPPRPALDEFVRHYFAHFHPILPLLNETAFWRMYSPQNRRTPPQTRMPLFVLQSMLFVSCPFVPAQILRNLGFATVQAARNAFYSRAKTLFDFNLHKDDISNAQGALMLTYYSPTTTNTVNTHWLISAIHFARSARADEYHIASFCAQERQILKRLWWCCIVRDRVMSLSLRRPLNIRPDDFDFTQPGLGENDFLNEFRGPNVYDISTKRLLVRIIASLCELAVVLNGVLTILYPMGKPSALVPKRSEKDVNSHLELLNMWYKKTKGMLQPSGRKHTNNESPVLFTKMIYIYYYTAKTSICHHMMLLSMTDYENPTEAEQRRLQSRSELEISLQGIADGLKELDSLGLIDYLPNTFVAFLAFPFTWNILEAKVLTTGGHSEDAQKNLTAYTSVMRRFRSLYESTESTLQSIEKTVTFIKANETFTLGFRNSHMVRPLFSETIKRPDPTQRSRDAWVDLLLGNPHTYLRIALTVDYSLTHGQCPSEDDIPRVLQSLDLNELLPDGDEMGEAISFAPDTFIFDAENFLTG</sequence>
<dbReference type="SMART" id="SM00906">
    <property type="entry name" value="Fungal_trans"/>
    <property type="match status" value="1"/>
</dbReference>
<dbReference type="Proteomes" id="UP001498476">
    <property type="component" value="Unassembled WGS sequence"/>
</dbReference>
<reference evidence="4 5" key="1">
    <citation type="journal article" date="2025" name="Microbiol. Resour. Announc.">
        <title>Draft genome sequences for Neonectria magnoliae and Neonectria punicea, canker pathogens of Liriodendron tulipifera and Acer saccharum in West Virginia.</title>
        <authorList>
            <person name="Petronek H.M."/>
            <person name="Kasson M.T."/>
            <person name="Metheny A.M."/>
            <person name="Stauder C.M."/>
            <person name="Lovett B."/>
            <person name="Lynch S.C."/>
            <person name="Garnas J.R."/>
            <person name="Kasson L.R."/>
            <person name="Stajich J.E."/>
        </authorList>
    </citation>
    <scope>NUCLEOTIDE SEQUENCE [LARGE SCALE GENOMIC DNA]</scope>
    <source>
        <strain evidence="4 5">NRRL 64653</strain>
    </source>
</reference>
<keyword evidence="5" id="KW-1185">Reference proteome</keyword>
<evidence type="ECO:0000313" key="5">
    <source>
        <dbReference type="Proteomes" id="UP001498476"/>
    </source>
</evidence>
<feature type="compositionally biased region" description="Polar residues" evidence="2">
    <location>
        <begin position="113"/>
        <end position="131"/>
    </location>
</feature>
<dbReference type="EMBL" id="JAZAVJ010000200">
    <property type="protein sequence ID" value="KAK7408055.1"/>
    <property type="molecule type" value="Genomic_DNA"/>
</dbReference>
<name>A0ABR1GRP4_9HYPO</name>
<proteinExistence type="predicted"/>
<dbReference type="PANTHER" id="PTHR47425">
    <property type="entry name" value="FARB-RELATED"/>
    <property type="match status" value="1"/>
</dbReference>